<sequence>MGRKRKQLGEEDWLQRRGAFQFWRRLANKNPLFKTWKGFITSPVAERPKHPVTLTIKQHRDMELSSRRTRFSTIRALRPMRMIDPVLYLPVSNRDRHRLIHWRMFWLPSYPLKSCRCNTMNKADRKHFLTCPMIQAEIQTLRLAFARDPGDLHLVDAVMNSLPRKATTLQRPYWRTLWMALLKYLRKVDFLSHPDSADFDEEDIPIQALDDYLAHVEQEARAQLDTA</sequence>
<name>A0A068RZR8_9FUNG</name>
<gene>
    <name evidence="1" type="ORF">LCOR_05724.1</name>
</gene>
<keyword evidence="2" id="KW-1185">Reference proteome</keyword>
<accession>A0A068RZR8</accession>
<dbReference type="EMBL" id="CBTN010000023">
    <property type="protein sequence ID" value="CDH54481.1"/>
    <property type="molecule type" value="Genomic_DNA"/>
</dbReference>
<organism evidence="1 2">
    <name type="scientific">Lichtheimia corymbifera JMRC:FSU:9682</name>
    <dbReference type="NCBI Taxonomy" id="1263082"/>
    <lineage>
        <taxon>Eukaryota</taxon>
        <taxon>Fungi</taxon>
        <taxon>Fungi incertae sedis</taxon>
        <taxon>Mucoromycota</taxon>
        <taxon>Mucoromycotina</taxon>
        <taxon>Mucoromycetes</taxon>
        <taxon>Mucorales</taxon>
        <taxon>Lichtheimiaceae</taxon>
        <taxon>Lichtheimia</taxon>
    </lineage>
</organism>
<dbReference type="AlphaFoldDB" id="A0A068RZR8"/>
<dbReference type="VEuPathDB" id="FungiDB:LCOR_05724.1"/>
<proteinExistence type="predicted"/>
<comment type="caution">
    <text evidence="1">The sequence shown here is derived from an EMBL/GenBank/DDBJ whole genome shotgun (WGS) entry which is preliminary data.</text>
</comment>
<evidence type="ECO:0000313" key="2">
    <source>
        <dbReference type="Proteomes" id="UP000027586"/>
    </source>
</evidence>
<dbReference type="Proteomes" id="UP000027586">
    <property type="component" value="Unassembled WGS sequence"/>
</dbReference>
<reference evidence="1" key="1">
    <citation type="submission" date="2013-08" db="EMBL/GenBank/DDBJ databases">
        <title>Gene expansion shapes genome architecture in the human pathogen Lichtheimia corymbifera: an evolutionary genomics analysis in the ancient terrestrial Mucorales (Mucoromycotina).</title>
        <authorList>
            <person name="Schwartze V.U."/>
            <person name="Winter S."/>
            <person name="Shelest E."/>
            <person name="Marcet-Houben M."/>
            <person name="Horn F."/>
            <person name="Wehner S."/>
            <person name="Hoffmann K."/>
            <person name="Riege K."/>
            <person name="Sammeth M."/>
            <person name="Nowrousian M."/>
            <person name="Valiante V."/>
            <person name="Linde J."/>
            <person name="Jacobsen I.D."/>
            <person name="Marz M."/>
            <person name="Brakhage A.A."/>
            <person name="Gabaldon T."/>
            <person name="Bocker S."/>
            <person name="Voigt K."/>
        </authorList>
    </citation>
    <scope>NUCLEOTIDE SEQUENCE [LARGE SCALE GENOMIC DNA]</scope>
    <source>
        <strain evidence="1">FSU 9682</strain>
    </source>
</reference>
<protein>
    <submittedName>
        <fullName evidence="1">Uncharacterized protein</fullName>
    </submittedName>
</protein>
<dbReference type="OrthoDB" id="2278560at2759"/>
<evidence type="ECO:0000313" key="1">
    <source>
        <dbReference type="EMBL" id="CDH54481.1"/>
    </source>
</evidence>